<feature type="domain" description="ABC transmembrane type-1" evidence="8">
    <location>
        <begin position="50"/>
        <end position="497"/>
    </location>
</feature>
<feature type="transmembrane region" description="Helical" evidence="7">
    <location>
        <begin position="189"/>
        <end position="210"/>
    </location>
</feature>
<feature type="transmembrane region" description="Helical" evidence="7">
    <location>
        <begin position="342"/>
        <end position="369"/>
    </location>
</feature>
<proteinExistence type="predicted"/>
<dbReference type="Proteomes" id="UP000199550">
    <property type="component" value="Unassembled WGS sequence"/>
</dbReference>
<evidence type="ECO:0000313" key="9">
    <source>
        <dbReference type="EMBL" id="SFK93408.1"/>
    </source>
</evidence>
<keyword evidence="5 7" id="KW-1133">Transmembrane helix</keyword>
<evidence type="ECO:0000256" key="7">
    <source>
        <dbReference type="SAM" id="Phobius"/>
    </source>
</evidence>
<feature type="transmembrane region" description="Helical" evidence="7">
    <location>
        <begin position="129"/>
        <end position="152"/>
    </location>
</feature>
<sequence>MARSAVAIIRSLPAWLTAALVLALTLGTLLAVALRAEVGRGLSAGDWSAIRFTVLQAAASAIASVILAIPVARALARRQFRGRGALVMLLGAPFILPVIVAVLGLLAVFGRGGLLNAGLLALGVAPISIYGAGGVVLAHVFFNLPLAVRLILQGWLSIPAERFRLAAQLNAPIWRVLELPMLARHAPGALLVIFLICLTSFAVALTLGGGPRATTVELAIWQAIRFDFDLGRAALLACVQFALCAMAALVAWRITPLNGFGSGLDRTVARWDQSRWDWVWLLLVTLFLVLPLAMILWRGVPSLPDLGPDIYRAAGRSVLVALAATTLTLAGALALSLRGGVLVALVGSLPLAASALVMGTGLFLLVFPFVNPVTVALPVTVGVNAVMAMPFALRLLSPAVADIRSDYGPLAANLALGSWATLRLVILPRLRKPLSFAAGLTMALSIGDLGVVALFATPAQETLPLAMYRLMGAYRMDAAAGAAVLLLFMALGAFWICDSRGQGDADAG</sequence>
<evidence type="ECO:0000256" key="4">
    <source>
        <dbReference type="ARBA" id="ARBA00022692"/>
    </source>
</evidence>
<feature type="transmembrane region" description="Helical" evidence="7">
    <location>
        <begin position="51"/>
        <end position="72"/>
    </location>
</feature>
<dbReference type="RefSeq" id="WP_090186463.1">
    <property type="nucleotide sequence ID" value="NZ_FOTF01000004.1"/>
</dbReference>
<gene>
    <name evidence="9" type="ORF">SAMN04488004_104188</name>
</gene>
<feature type="transmembrane region" description="Helical" evidence="7">
    <location>
        <begin position="230"/>
        <end position="255"/>
    </location>
</feature>
<evidence type="ECO:0000256" key="2">
    <source>
        <dbReference type="ARBA" id="ARBA00022448"/>
    </source>
</evidence>
<dbReference type="AlphaFoldDB" id="A0A1I4DIF1"/>
<feature type="transmembrane region" description="Helical" evidence="7">
    <location>
        <begin position="84"/>
        <end position="109"/>
    </location>
</feature>
<dbReference type="OrthoDB" id="7066776at2"/>
<dbReference type="GO" id="GO:0005886">
    <property type="term" value="C:plasma membrane"/>
    <property type="evidence" value="ECO:0007669"/>
    <property type="project" value="UniProtKB-SubCell"/>
</dbReference>
<feature type="transmembrane region" description="Helical" evidence="7">
    <location>
        <begin position="276"/>
        <end position="297"/>
    </location>
</feature>
<dbReference type="STRING" id="195913.SAMN04488004_104188"/>
<dbReference type="EMBL" id="FOTF01000004">
    <property type="protein sequence ID" value="SFK93408.1"/>
    <property type="molecule type" value="Genomic_DNA"/>
</dbReference>
<reference evidence="9 10" key="1">
    <citation type="submission" date="2016-10" db="EMBL/GenBank/DDBJ databases">
        <authorList>
            <person name="de Groot N.N."/>
        </authorList>
    </citation>
    <scope>NUCLEOTIDE SEQUENCE [LARGE SCALE GENOMIC DNA]</scope>
    <source>
        <strain evidence="9 10">DSM 16199</strain>
    </source>
</reference>
<accession>A0A1I4DIF1</accession>
<evidence type="ECO:0000256" key="3">
    <source>
        <dbReference type="ARBA" id="ARBA00022475"/>
    </source>
</evidence>
<keyword evidence="6 7" id="KW-0472">Membrane</keyword>
<evidence type="ECO:0000256" key="5">
    <source>
        <dbReference type="ARBA" id="ARBA00022989"/>
    </source>
</evidence>
<protein>
    <submittedName>
        <fullName evidence="9">Thiamine transport system permease protein</fullName>
    </submittedName>
</protein>
<dbReference type="InterPro" id="IPR000515">
    <property type="entry name" value="MetI-like"/>
</dbReference>
<keyword evidence="3" id="KW-1003">Cell membrane</keyword>
<feature type="transmembrane region" description="Helical" evidence="7">
    <location>
        <begin position="375"/>
        <end position="396"/>
    </location>
</feature>
<evidence type="ECO:0000313" key="10">
    <source>
        <dbReference type="Proteomes" id="UP000199550"/>
    </source>
</evidence>
<dbReference type="SUPFAM" id="SSF161098">
    <property type="entry name" value="MetI-like"/>
    <property type="match status" value="2"/>
</dbReference>
<name>A0A1I4DIF1_9RHOB</name>
<evidence type="ECO:0000256" key="1">
    <source>
        <dbReference type="ARBA" id="ARBA00004651"/>
    </source>
</evidence>
<evidence type="ECO:0000259" key="8">
    <source>
        <dbReference type="PROSITE" id="PS50928"/>
    </source>
</evidence>
<keyword evidence="2" id="KW-0813">Transport</keyword>
<feature type="transmembrane region" description="Helical" evidence="7">
    <location>
        <begin position="434"/>
        <end position="457"/>
    </location>
</feature>
<dbReference type="Gene3D" id="1.10.3720.10">
    <property type="entry name" value="MetI-like"/>
    <property type="match status" value="2"/>
</dbReference>
<comment type="subcellular location">
    <subcellularLocation>
        <location evidence="1">Cell membrane</location>
        <topology evidence="1">Multi-pass membrane protein</topology>
    </subcellularLocation>
</comment>
<feature type="transmembrane region" description="Helical" evidence="7">
    <location>
        <begin position="317"/>
        <end position="335"/>
    </location>
</feature>
<keyword evidence="10" id="KW-1185">Reference proteome</keyword>
<feature type="transmembrane region" description="Helical" evidence="7">
    <location>
        <begin position="478"/>
        <end position="496"/>
    </location>
</feature>
<dbReference type="PANTHER" id="PTHR30183:SF9">
    <property type="entry name" value="THIAMINE TRANSPORT SYSTEM PERMEASE PROTEIN THIP"/>
    <property type="match status" value="1"/>
</dbReference>
<keyword evidence="4 7" id="KW-0812">Transmembrane</keyword>
<dbReference type="GO" id="GO:0055085">
    <property type="term" value="P:transmembrane transport"/>
    <property type="evidence" value="ECO:0007669"/>
    <property type="project" value="InterPro"/>
</dbReference>
<dbReference type="PROSITE" id="PS50928">
    <property type="entry name" value="ABC_TM1"/>
    <property type="match status" value="1"/>
</dbReference>
<dbReference type="PANTHER" id="PTHR30183">
    <property type="entry name" value="MOLYBDENUM TRANSPORT SYSTEM PERMEASE PROTEIN MODB"/>
    <property type="match status" value="1"/>
</dbReference>
<dbReference type="InterPro" id="IPR035906">
    <property type="entry name" value="MetI-like_sf"/>
</dbReference>
<organism evidence="9 10">
    <name type="scientific">Loktanella salsilacus</name>
    <dbReference type="NCBI Taxonomy" id="195913"/>
    <lineage>
        <taxon>Bacteria</taxon>
        <taxon>Pseudomonadati</taxon>
        <taxon>Pseudomonadota</taxon>
        <taxon>Alphaproteobacteria</taxon>
        <taxon>Rhodobacterales</taxon>
        <taxon>Roseobacteraceae</taxon>
        <taxon>Loktanella</taxon>
    </lineage>
</organism>
<evidence type="ECO:0000256" key="6">
    <source>
        <dbReference type="ARBA" id="ARBA00023136"/>
    </source>
</evidence>